<dbReference type="Pfam" id="PF01833">
    <property type="entry name" value="TIG"/>
    <property type="match status" value="1"/>
</dbReference>
<dbReference type="SUPFAM" id="SSF48403">
    <property type="entry name" value="Ankyrin repeat"/>
    <property type="match status" value="1"/>
</dbReference>
<reference evidence="15" key="1">
    <citation type="journal article" date="2022" name="Front. Genet.">
        <title>Chromosome-Scale Assembly of the Dendrobium nobile Genome Provides Insights Into the Molecular Mechanism of the Biosynthesis of the Medicinal Active Ingredient of Dendrobium.</title>
        <authorList>
            <person name="Xu Q."/>
            <person name="Niu S.-C."/>
            <person name="Li K.-L."/>
            <person name="Zheng P.-J."/>
            <person name="Zhang X.-J."/>
            <person name="Jia Y."/>
            <person name="Liu Y."/>
            <person name="Niu Y.-X."/>
            <person name="Yu L.-H."/>
            <person name="Chen D.-F."/>
            <person name="Zhang G.-Q."/>
        </authorList>
    </citation>
    <scope>NUCLEOTIDE SEQUENCE</scope>
    <source>
        <tissue evidence="15">Leaf</tissue>
    </source>
</reference>
<dbReference type="SMART" id="SM01076">
    <property type="entry name" value="CG-1"/>
    <property type="match status" value="1"/>
</dbReference>
<dbReference type="InterPro" id="IPR027417">
    <property type="entry name" value="P-loop_NTPase"/>
</dbReference>
<evidence type="ECO:0000259" key="14">
    <source>
        <dbReference type="PROSITE" id="PS51437"/>
    </source>
</evidence>
<evidence type="ECO:0000256" key="5">
    <source>
        <dbReference type="ARBA" id="ARBA00022860"/>
    </source>
</evidence>
<comment type="similarity">
    <text evidence="2">Belongs to the CAMTA family.</text>
</comment>
<dbReference type="Proteomes" id="UP000829196">
    <property type="component" value="Unassembled WGS sequence"/>
</dbReference>
<keyword evidence="5" id="KW-0112">Calmodulin-binding</keyword>
<feature type="compositionally biased region" description="Polar residues" evidence="13">
    <location>
        <begin position="178"/>
        <end position="190"/>
    </location>
</feature>
<dbReference type="Pfam" id="PF03859">
    <property type="entry name" value="CG-1"/>
    <property type="match status" value="1"/>
</dbReference>
<dbReference type="InterPro" id="IPR014756">
    <property type="entry name" value="Ig_E-set"/>
</dbReference>
<organism evidence="15 16">
    <name type="scientific">Dendrobium nobile</name>
    <name type="common">Orchid</name>
    <dbReference type="NCBI Taxonomy" id="94219"/>
    <lineage>
        <taxon>Eukaryota</taxon>
        <taxon>Viridiplantae</taxon>
        <taxon>Streptophyta</taxon>
        <taxon>Embryophyta</taxon>
        <taxon>Tracheophyta</taxon>
        <taxon>Spermatophyta</taxon>
        <taxon>Magnoliopsida</taxon>
        <taxon>Liliopsida</taxon>
        <taxon>Asparagales</taxon>
        <taxon>Orchidaceae</taxon>
        <taxon>Epidendroideae</taxon>
        <taxon>Malaxideae</taxon>
        <taxon>Dendrobiinae</taxon>
        <taxon>Dendrobium</taxon>
    </lineage>
</organism>
<feature type="repeat" description="ANK" evidence="12">
    <location>
        <begin position="711"/>
        <end position="743"/>
    </location>
</feature>
<evidence type="ECO:0000256" key="13">
    <source>
        <dbReference type="SAM" id="MobiDB-lite"/>
    </source>
</evidence>
<evidence type="ECO:0000313" key="15">
    <source>
        <dbReference type="EMBL" id="KAI0522810.1"/>
    </source>
</evidence>
<evidence type="ECO:0000256" key="3">
    <source>
        <dbReference type="ARBA" id="ARBA00022737"/>
    </source>
</evidence>
<evidence type="ECO:0000256" key="6">
    <source>
        <dbReference type="ARBA" id="ARBA00023015"/>
    </source>
</evidence>
<dbReference type="CDD" id="cd00102">
    <property type="entry name" value="IPT"/>
    <property type="match status" value="1"/>
</dbReference>
<dbReference type="GO" id="GO:0006357">
    <property type="term" value="P:regulation of transcription by RNA polymerase II"/>
    <property type="evidence" value="ECO:0007669"/>
    <property type="project" value="TreeGrafter"/>
</dbReference>
<dbReference type="InterPro" id="IPR002909">
    <property type="entry name" value="IPT_dom"/>
</dbReference>
<evidence type="ECO:0000256" key="7">
    <source>
        <dbReference type="ARBA" id="ARBA00023043"/>
    </source>
</evidence>
<dbReference type="PROSITE" id="PS50297">
    <property type="entry name" value="ANK_REP_REGION"/>
    <property type="match status" value="1"/>
</dbReference>
<dbReference type="Pfam" id="PF00612">
    <property type="entry name" value="IQ"/>
    <property type="match status" value="2"/>
</dbReference>
<dbReference type="Gene3D" id="1.25.40.20">
    <property type="entry name" value="Ankyrin repeat-containing domain"/>
    <property type="match status" value="1"/>
</dbReference>
<evidence type="ECO:0000256" key="11">
    <source>
        <dbReference type="ARBA" id="ARBA00023242"/>
    </source>
</evidence>
<dbReference type="PANTHER" id="PTHR23335:SF1">
    <property type="entry name" value="CALMODULIN-BINDING TRANSCRIPTION ACTIVATOR, ISOFORM F"/>
    <property type="match status" value="1"/>
</dbReference>
<keyword evidence="6" id="KW-0805">Transcription regulation</keyword>
<dbReference type="SMART" id="SM00248">
    <property type="entry name" value="ANK"/>
    <property type="match status" value="1"/>
</dbReference>
<evidence type="ECO:0000256" key="9">
    <source>
        <dbReference type="ARBA" id="ARBA00023159"/>
    </source>
</evidence>
<dbReference type="InterPro" id="IPR036770">
    <property type="entry name" value="Ankyrin_rpt-contain_sf"/>
</dbReference>
<keyword evidence="3" id="KW-0677">Repeat</keyword>
<sequence length="1046" mass="117300">MQSGLSFHFGKLRQDAQNRWLKNSEVLFILQNHENLPIEQETPDRPTSGSLFLFNRRVLKFFRKDGHMWRKKKDGRAVGEAHERLKVGNVDALNCYYAHGEKNRYFQRRIYWMLDHAYDHIVLVHYREVSEGRFLPPIDSQQTQEPLSSRNGNSSANNIQFRRVPSATSEVYDSCETSCSPISGEANSQHVGKDVDTNRSNMFNTSANSDPLSQQEVNQALRDLEEQLSLDKYDDNVPVDILPVHTDEHKNLEDLALMDSETWNSFQKLQENLTPMIEYTGCDQGVNGQLKSHDRKISPSWNDMLECTELDAHGRAFNAMALANGSKPSTINAAGAYHHGIENEFKHGSQFSSENIFDAQLEQISWQHPGRAGNYAGRIADGSDINRLLFLGLGSLGSPDSVVDLAAGELYNAPGTAGDGRNSNEVSVQKENGIDYMGNVDLYDRNNAYSSDLLGMYSDQGQHGSSIAEEPCLTVPHKLLFRIREISPEWSFSFERTKVIITGDFLCNPSSCSWAVMFGEVQVPAEIIQEGVLRCQTPEHSSGKVALCITSGNKESCSEVREFEFHSKSVTSSLETSHLVNATINSEELSLLVEFINVLLCRSDELSVSKGADPKETECRRKLKAAEDQWFQSHELQTEILPGAIDGILQELIKDKFQQWLSSKTNAKEDGSCLLSNTEQHIIHMISGLGYEWALKPILDAGVGINFRDANGRTALHWAARFGREKMAAALLAAGAFAGAVTDPTPQDPVGKTAGAISAASGHNGLAGYLSEAYLTDYLYSIKGLTVVEDEKIVESISERSASVQVGETEDALSLKDSLAAVRNAAQAAARIQAAFRAHSFKKRQEKEAMNRDEYGMTSEEMHCLASSIKIQKTLNSYPDQKLDKAALSIQTKYRGWKGRKAFLSFRQRVVKIQAHVRGHQARMKYKELLSAVSVLEKLILRWRRRGAGLRGFLLKSDLADEGEEEDIIKVFRKQKVDAALEQALSRVLSMVESPRSRQQYRRMLECYCQVKAEQQSAEEAIPKLRDYFELLKDDEFLHWLEEDQL</sequence>
<proteinExistence type="inferred from homology"/>
<dbReference type="SMR" id="A0A8T3BV12"/>
<keyword evidence="11" id="KW-0539">Nucleus</keyword>
<feature type="region of interest" description="Disordered" evidence="13">
    <location>
        <begin position="178"/>
        <end position="213"/>
    </location>
</feature>
<dbReference type="OrthoDB" id="407555at2759"/>
<dbReference type="InterPro" id="IPR005559">
    <property type="entry name" value="CG-1_dom"/>
</dbReference>
<dbReference type="InterPro" id="IPR000048">
    <property type="entry name" value="IQ_motif_EF-hand-BS"/>
</dbReference>
<keyword evidence="16" id="KW-1185">Reference proteome</keyword>
<evidence type="ECO:0000256" key="10">
    <source>
        <dbReference type="ARBA" id="ARBA00023163"/>
    </source>
</evidence>
<dbReference type="SUPFAM" id="SSF52540">
    <property type="entry name" value="P-loop containing nucleoside triphosphate hydrolases"/>
    <property type="match status" value="1"/>
</dbReference>
<dbReference type="FunFam" id="1.20.5.190:FF:000003">
    <property type="entry name" value="Calmodulin-binding transcription activator 2"/>
    <property type="match status" value="1"/>
</dbReference>
<dbReference type="SMART" id="SM00015">
    <property type="entry name" value="IQ"/>
    <property type="match status" value="3"/>
</dbReference>
<evidence type="ECO:0000256" key="12">
    <source>
        <dbReference type="PROSITE-ProRule" id="PRU00023"/>
    </source>
</evidence>
<dbReference type="Pfam" id="PF12796">
    <property type="entry name" value="Ank_2"/>
    <property type="match status" value="1"/>
</dbReference>
<feature type="domain" description="CG-1" evidence="14">
    <location>
        <begin position="9"/>
        <end position="135"/>
    </location>
</feature>
<feature type="compositionally biased region" description="Polar residues" evidence="13">
    <location>
        <begin position="198"/>
        <end position="213"/>
    </location>
</feature>
<evidence type="ECO:0000256" key="8">
    <source>
        <dbReference type="ARBA" id="ARBA00023125"/>
    </source>
</evidence>
<dbReference type="GO" id="GO:0005516">
    <property type="term" value="F:calmodulin binding"/>
    <property type="evidence" value="ECO:0007669"/>
    <property type="project" value="UniProtKB-KW"/>
</dbReference>
<accession>A0A8T3BV12</accession>
<dbReference type="PROSITE" id="PS51437">
    <property type="entry name" value="CG_1"/>
    <property type="match status" value="1"/>
</dbReference>
<evidence type="ECO:0000256" key="4">
    <source>
        <dbReference type="ARBA" id="ARBA00022837"/>
    </source>
</evidence>
<feature type="region of interest" description="Disordered" evidence="13">
    <location>
        <begin position="137"/>
        <end position="160"/>
    </location>
</feature>
<dbReference type="InterPro" id="IPR002110">
    <property type="entry name" value="Ankyrin_rpt"/>
</dbReference>
<keyword evidence="10" id="KW-0804">Transcription</keyword>
<dbReference type="PROSITE" id="PS50088">
    <property type="entry name" value="ANK_REPEAT"/>
    <property type="match status" value="1"/>
</dbReference>
<evidence type="ECO:0000313" key="16">
    <source>
        <dbReference type="Proteomes" id="UP000829196"/>
    </source>
</evidence>
<dbReference type="GO" id="GO:0005634">
    <property type="term" value="C:nucleus"/>
    <property type="evidence" value="ECO:0007669"/>
    <property type="project" value="UniProtKB-SubCell"/>
</dbReference>
<keyword evidence="8" id="KW-0238">DNA-binding</keyword>
<evidence type="ECO:0000256" key="1">
    <source>
        <dbReference type="ARBA" id="ARBA00004123"/>
    </source>
</evidence>
<dbReference type="SUPFAM" id="SSF81296">
    <property type="entry name" value="E set domains"/>
    <property type="match status" value="1"/>
</dbReference>
<protein>
    <recommendedName>
        <fullName evidence="14">CG-1 domain-containing protein</fullName>
    </recommendedName>
</protein>
<feature type="compositionally biased region" description="Polar residues" evidence="13">
    <location>
        <begin position="139"/>
        <end position="160"/>
    </location>
</feature>
<gene>
    <name evidence="15" type="ORF">KFK09_005195</name>
</gene>
<dbReference type="GO" id="GO:0003690">
    <property type="term" value="F:double-stranded DNA binding"/>
    <property type="evidence" value="ECO:0007669"/>
    <property type="project" value="TreeGrafter"/>
</dbReference>
<keyword evidence="9" id="KW-0010">Activator</keyword>
<keyword evidence="4" id="KW-0106">Calcium</keyword>
<dbReference type="GO" id="GO:0003712">
    <property type="term" value="F:transcription coregulator activity"/>
    <property type="evidence" value="ECO:0007669"/>
    <property type="project" value="TreeGrafter"/>
</dbReference>
<comment type="subcellular location">
    <subcellularLocation>
        <location evidence="1">Nucleus</location>
    </subcellularLocation>
</comment>
<dbReference type="InterPro" id="IPR013783">
    <property type="entry name" value="Ig-like_fold"/>
</dbReference>
<dbReference type="PROSITE" id="PS50096">
    <property type="entry name" value="IQ"/>
    <property type="match status" value="3"/>
</dbReference>
<dbReference type="EMBL" id="JAGYWB010000005">
    <property type="protein sequence ID" value="KAI0522810.1"/>
    <property type="molecule type" value="Genomic_DNA"/>
</dbReference>
<keyword evidence="7 12" id="KW-0040">ANK repeat</keyword>
<dbReference type="PANTHER" id="PTHR23335">
    <property type="entry name" value="CALMODULIN-BINDING TRANSCRIPTION ACTIVATOR CAMTA"/>
    <property type="match status" value="1"/>
</dbReference>
<dbReference type="Gene3D" id="2.60.40.10">
    <property type="entry name" value="Immunoglobulins"/>
    <property type="match status" value="1"/>
</dbReference>
<dbReference type="AlphaFoldDB" id="A0A8T3BV12"/>
<evidence type="ECO:0000256" key="2">
    <source>
        <dbReference type="ARBA" id="ARBA00008267"/>
    </source>
</evidence>
<dbReference type="Gene3D" id="1.20.5.190">
    <property type="match status" value="1"/>
</dbReference>
<name>A0A8T3BV12_DENNO</name>
<comment type="caution">
    <text evidence="15">The sequence shown here is derived from an EMBL/GenBank/DDBJ whole genome shotgun (WGS) entry which is preliminary data.</text>
</comment>